<dbReference type="Proteomes" id="UP000807353">
    <property type="component" value="Unassembled WGS sequence"/>
</dbReference>
<keyword evidence="2" id="KW-1185">Reference proteome</keyword>
<dbReference type="OrthoDB" id="3049838at2759"/>
<protein>
    <recommendedName>
        <fullName evidence="3">F-box domain-containing protein</fullName>
    </recommendedName>
</protein>
<name>A0A9P5YE51_9AGAR</name>
<dbReference type="AlphaFoldDB" id="A0A9P5YE51"/>
<dbReference type="SUPFAM" id="SSF52047">
    <property type="entry name" value="RNI-like"/>
    <property type="match status" value="1"/>
</dbReference>
<proteinExistence type="predicted"/>
<evidence type="ECO:0000313" key="2">
    <source>
        <dbReference type="Proteomes" id="UP000807353"/>
    </source>
</evidence>
<sequence length="302" mass="34792">MIPDLPVELWLYILSLLPRAQLPKLLGVNRVCSARAMDEIYREVLFTDDGGAMLKTFRQLQYPAISSRVQHVYIQPRFFPEMAAKPRFLKLMKRRMLHFRRKQTQMLFFNPRDDVLFIAQCALVNCTEATELTIALHDFILPASFGYLLETVWTSLGPNLHRLTLNATLAKFPLILKDSLLSTLPNLTDLCIILSISKFPPTHKQHTLAIRALSCLLNALTVTLQSLTLYSYELEEIVMLFQALRYFPHLQKLAIHVAEGQDSFVPQTLTQFLARHENTVKHFALLEPFETAPWNKVDLMEL</sequence>
<comment type="caution">
    <text evidence="1">The sequence shown here is derived from an EMBL/GenBank/DDBJ whole genome shotgun (WGS) entry which is preliminary data.</text>
</comment>
<organism evidence="1 2">
    <name type="scientific">Collybia nuda</name>
    <dbReference type="NCBI Taxonomy" id="64659"/>
    <lineage>
        <taxon>Eukaryota</taxon>
        <taxon>Fungi</taxon>
        <taxon>Dikarya</taxon>
        <taxon>Basidiomycota</taxon>
        <taxon>Agaricomycotina</taxon>
        <taxon>Agaricomycetes</taxon>
        <taxon>Agaricomycetidae</taxon>
        <taxon>Agaricales</taxon>
        <taxon>Tricholomatineae</taxon>
        <taxon>Clitocybaceae</taxon>
        <taxon>Collybia</taxon>
    </lineage>
</organism>
<gene>
    <name evidence="1" type="ORF">BDZ94DRAFT_1248505</name>
</gene>
<dbReference type="EMBL" id="MU150236">
    <property type="protein sequence ID" value="KAF9467599.1"/>
    <property type="molecule type" value="Genomic_DNA"/>
</dbReference>
<reference evidence="1" key="1">
    <citation type="submission" date="2020-11" db="EMBL/GenBank/DDBJ databases">
        <authorList>
            <consortium name="DOE Joint Genome Institute"/>
            <person name="Ahrendt S."/>
            <person name="Riley R."/>
            <person name="Andreopoulos W."/>
            <person name="Labutti K."/>
            <person name="Pangilinan J."/>
            <person name="Ruiz-Duenas F.J."/>
            <person name="Barrasa J.M."/>
            <person name="Sanchez-Garcia M."/>
            <person name="Camarero S."/>
            <person name="Miyauchi S."/>
            <person name="Serrano A."/>
            <person name="Linde D."/>
            <person name="Babiker R."/>
            <person name="Drula E."/>
            <person name="Ayuso-Fernandez I."/>
            <person name="Pacheco R."/>
            <person name="Padilla G."/>
            <person name="Ferreira P."/>
            <person name="Barriuso J."/>
            <person name="Kellner H."/>
            <person name="Castanera R."/>
            <person name="Alfaro M."/>
            <person name="Ramirez L."/>
            <person name="Pisabarro A.G."/>
            <person name="Kuo A."/>
            <person name="Tritt A."/>
            <person name="Lipzen A."/>
            <person name="He G."/>
            <person name="Yan M."/>
            <person name="Ng V."/>
            <person name="Cullen D."/>
            <person name="Martin F."/>
            <person name="Rosso M.-N."/>
            <person name="Henrissat B."/>
            <person name="Hibbett D."/>
            <person name="Martinez A.T."/>
            <person name="Grigoriev I.V."/>
        </authorList>
    </citation>
    <scope>NUCLEOTIDE SEQUENCE</scope>
    <source>
        <strain evidence="1">CBS 247.69</strain>
    </source>
</reference>
<evidence type="ECO:0008006" key="3">
    <source>
        <dbReference type="Google" id="ProtNLM"/>
    </source>
</evidence>
<accession>A0A9P5YE51</accession>
<evidence type="ECO:0000313" key="1">
    <source>
        <dbReference type="EMBL" id="KAF9467599.1"/>
    </source>
</evidence>